<proteinExistence type="inferred from homology"/>
<dbReference type="PROSITE" id="PS51842">
    <property type="entry name" value="IF_ROD_2"/>
    <property type="match status" value="1"/>
</dbReference>
<evidence type="ECO:0000313" key="13">
    <source>
        <dbReference type="Proteomes" id="UP000527355"/>
    </source>
</evidence>
<keyword evidence="2 12" id="KW-0416">Keratin</keyword>
<protein>
    <recommendedName>
        <fullName evidence="6">Keratin, type I cytoskeletal 19</fullName>
    </recommendedName>
    <alternativeName>
        <fullName evidence="7">Cytokeratin-19</fullName>
    </alternativeName>
    <alternativeName>
        <fullName evidence="8">Keratin-19</fullName>
    </alternativeName>
</protein>
<dbReference type="SUPFAM" id="SSF46579">
    <property type="entry name" value="Prefoldin"/>
    <property type="match status" value="1"/>
</dbReference>
<dbReference type="FunFam" id="1.20.5.170:FF:000002">
    <property type="entry name" value="Type I keratin KA11"/>
    <property type="match status" value="1"/>
</dbReference>
<sequence>MRLEVGGAYRAPSIHGGSGGRGVSVSSARFVSASSAGGYGGGYLGAVAGSDGLLMGNEKVTIQNLNDRLASYLDKVRALEAANGDLEVKIRDWYLKQGPGSGARDYSHHFKAIEELRDKILGATIENSKVVLQIDNARLAADDFRTKYETELNLRMSVEADINGLRRVLDELTLARADLEMQIEGLKEELAYLKKNHEEEISALRGQVGGQVSVEVDSAPGIDLAKILTDMRSQYEVMAEKNRKDAEAWFTSKTEELNREVAGHTEQLQVSKTEVTDLRRTLQGLEIELQSQLSMKAALEGTLAETEARYGAQLAQIQGLISSIEAQLSDVRADTERQNLEYRQLMDLKTRLEQEIATYRSLLEGQDAYYNNLLTTKTA</sequence>
<feature type="domain" description="IF rod" evidence="11">
    <location>
        <begin position="58"/>
        <end position="370"/>
    </location>
</feature>
<dbReference type="PANTHER" id="PTHR23239:SF14">
    <property type="entry name" value="KERATIN, TYPE I CYTOSKELETAL 19"/>
    <property type="match status" value="1"/>
</dbReference>
<dbReference type="PROSITE" id="PS00226">
    <property type="entry name" value="IF_ROD_1"/>
    <property type="match status" value="1"/>
</dbReference>
<name>A0A7J7T687_MYOMY</name>
<gene>
    <name evidence="12" type="ORF">mMyoMyo1_007484</name>
</gene>
<dbReference type="Gene3D" id="1.20.5.500">
    <property type="entry name" value="Single helix bin"/>
    <property type="match status" value="1"/>
</dbReference>
<evidence type="ECO:0000256" key="4">
    <source>
        <dbReference type="ARBA" id="ARBA00023054"/>
    </source>
</evidence>
<reference evidence="12 13" key="1">
    <citation type="journal article" date="2020" name="Nature">
        <title>Six reference-quality genomes reveal evolution of bat adaptations.</title>
        <authorList>
            <person name="Jebb D."/>
            <person name="Huang Z."/>
            <person name="Pippel M."/>
            <person name="Hughes G.M."/>
            <person name="Lavrichenko K."/>
            <person name="Devanna P."/>
            <person name="Winkler S."/>
            <person name="Jermiin L.S."/>
            <person name="Skirmuntt E.C."/>
            <person name="Katzourakis A."/>
            <person name="Burkitt-Gray L."/>
            <person name="Ray D.A."/>
            <person name="Sullivan K.A.M."/>
            <person name="Roscito J.G."/>
            <person name="Kirilenko B.M."/>
            <person name="Davalos L.M."/>
            <person name="Corthals A.P."/>
            <person name="Power M.L."/>
            <person name="Jones G."/>
            <person name="Ransome R.D."/>
            <person name="Dechmann D.K.N."/>
            <person name="Locatelli A.G."/>
            <person name="Puechmaille S.J."/>
            <person name="Fedrigo O."/>
            <person name="Jarvis E.D."/>
            <person name="Hiller M."/>
            <person name="Vernes S.C."/>
            <person name="Myers E.W."/>
            <person name="Teeling E.C."/>
        </authorList>
    </citation>
    <scope>NUCLEOTIDE SEQUENCE [LARGE SCALE GENOMIC DNA]</scope>
    <source>
        <strain evidence="12">MMyoMyo1</strain>
        <tissue evidence="12">Flight muscle</tissue>
    </source>
</reference>
<evidence type="ECO:0000256" key="1">
    <source>
        <dbReference type="ARBA" id="ARBA00022553"/>
    </source>
</evidence>
<feature type="coiled-coil region" evidence="10">
    <location>
        <begin position="335"/>
        <end position="362"/>
    </location>
</feature>
<evidence type="ECO:0000256" key="2">
    <source>
        <dbReference type="ARBA" id="ARBA00022744"/>
    </source>
</evidence>
<dbReference type="PANTHER" id="PTHR23239">
    <property type="entry name" value="INTERMEDIATE FILAMENT"/>
    <property type="match status" value="1"/>
</dbReference>
<evidence type="ECO:0000256" key="5">
    <source>
        <dbReference type="ARBA" id="ARBA00037562"/>
    </source>
</evidence>
<evidence type="ECO:0000256" key="10">
    <source>
        <dbReference type="SAM" id="Coils"/>
    </source>
</evidence>
<dbReference type="SUPFAM" id="SSF64593">
    <property type="entry name" value="Intermediate filament protein, coiled coil region"/>
    <property type="match status" value="2"/>
</dbReference>
<keyword evidence="3 9" id="KW-0403">Intermediate filament</keyword>
<comment type="caution">
    <text evidence="12">The sequence shown here is derived from an EMBL/GenBank/DDBJ whole genome shotgun (WGS) entry which is preliminary data.</text>
</comment>
<dbReference type="VEuPathDB" id="HostDB:GeneID_118671194"/>
<dbReference type="Gene3D" id="1.20.5.1160">
    <property type="entry name" value="Vasodilator-stimulated phosphoprotein"/>
    <property type="match status" value="1"/>
</dbReference>
<evidence type="ECO:0000313" key="12">
    <source>
        <dbReference type="EMBL" id="KAF6295927.1"/>
    </source>
</evidence>
<evidence type="ECO:0000256" key="3">
    <source>
        <dbReference type="ARBA" id="ARBA00022754"/>
    </source>
</evidence>
<evidence type="ECO:0000256" key="8">
    <source>
        <dbReference type="ARBA" id="ARBA00042489"/>
    </source>
</evidence>
<feature type="coiled-coil region" evidence="10">
    <location>
        <begin position="62"/>
        <end position="89"/>
    </location>
</feature>
<keyword evidence="13" id="KW-1185">Reference proteome</keyword>
<dbReference type="Pfam" id="PF00038">
    <property type="entry name" value="Filament"/>
    <property type="match status" value="1"/>
</dbReference>
<dbReference type="GO" id="GO:0045109">
    <property type="term" value="P:intermediate filament organization"/>
    <property type="evidence" value="ECO:0007669"/>
    <property type="project" value="TreeGrafter"/>
</dbReference>
<keyword evidence="4 10" id="KW-0175">Coiled coil</keyword>
<dbReference type="FunFam" id="1.20.5.1160:FF:000002">
    <property type="entry name" value="Type I keratin 10"/>
    <property type="match status" value="1"/>
</dbReference>
<dbReference type="GO" id="GO:0030855">
    <property type="term" value="P:epithelial cell differentiation"/>
    <property type="evidence" value="ECO:0007669"/>
    <property type="project" value="TreeGrafter"/>
</dbReference>
<dbReference type="Gene3D" id="1.20.5.170">
    <property type="match status" value="1"/>
</dbReference>
<dbReference type="EMBL" id="JABWUV010000017">
    <property type="protein sequence ID" value="KAF6295927.1"/>
    <property type="molecule type" value="Genomic_DNA"/>
</dbReference>
<comment type="similarity">
    <text evidence="9">Belongs to the intermediate filament family.</text>
</comment>
<organism evidence="12 13">
    <name type="scientific">Myotis myotis</name>
    <name type="common">Greater mouse-eared bat</name>
    <name type="synonym">Vespertilio myotis</name>
    <dbReference type="NCBI Taxonomy" id="51298"/>
    <lineage>
        <taxon>Eukaryota</taxon>
        <taxon>Metazoa</taxon>
        <taxon>Chordata</taxon>
        <taxon>Craniata</taxon>
        <taxon>Vertebrata</taxon>
        <taxon>Euteleostomi</taxon>
        <taxon>Mammalia</taxon>
        <taxon>Eutheria</taxon>
        <taxon>Laurasiatheria</taxon>
        <taxon>Chiroptera</taxon>
        <taxon>Yangochiroptera</taxon>
        <taxon>Vespertilionidae</taxon>
        <taxon>Myotis</taxon>
    </lineage>
</organism>
<dbReference type="SMART" id="SM01391">
    <property type="entry name" value="Filament"/>
    <property type="match status" value="1"/>
</dbReference>
<evidence type="ECO:0000256" key="6">
    <source>
        <dbReference type="ARBA" id="ARBA00040324"/>
    </source>
</evidence>
<comment type="function">
    <text evidence="5">Involved in the organization of myofibers. Together with KRT8, helps to link the contractile apparatus to dystrophin at the costameres of striated muscle.</text>
</comment>
<dbReference type="GO" id="GO:0005198">
    <property type="term" value="F:structural molecule activity"/>
    <property type="evidence" value="ECO:0007669"/>
    <property type="project" value="InterPro"/>
</dbReference>
<evidence type="ECO:0000256" key="7">
    <source>
        <dbReference type="ARBA" id="ARBA00041710"/>
    </source>
</evidence>
<accession>A0A7J7T687</accession>
<dbReference type="Proteomes" id="UP000527355">
    <property type="component" value="Unassembled WGS sequence"/>
</dbReference>
<evidence type="ECO:0000259" key="11">
    <source>
        <dbReference type="PROSITE" id="PS51842"/>
    </source>
</evidence>
<dbReference type="InterPro" id="IPR039008">
    <property type="entry name" value="IF_rod_dom"/>
</dbReference>
<dbReference type="GO" id="GO:0005882">
    <property type="term" value="C:intermediate filament"/>
    <property type="evidence" value="ECO:0007669"/>
    <property type="project" value="UniProtKB-KW"/>
</dbReference>
<evidence type="ECO:0000256" key="9">
    <source>
        <dbReference type="RuleBase" id="RU000685"/>
    </source>
</evidence>
<feature type="coiled-coil region" evidence="10">
    <location>
        <begin position="162"/>
        <end position="207"/>
    </location>
</feature>
<dbReference type="InterPro" id="IPR018039">
    <property type="entry name" value="IF_conserved"/>
</dbReference>
<dbReference type="AlphaFoldDB" id="A0A7J7T687"/>
<keyword evidence="1" id="KW-0597">Phosphoprotein</keyword>
<dbReference type="FunFam" id="1.20.5.500:FF:000001">
    <property type="entry name" value="Type II keratin 23"/>
    <property type="match status" value="1"/>
</dbReference>
<dbReference type="PRINTS" id="PR01248">
    <property type="entry name" value="TYPE1KERATIN"/>
</dbReference>
<dbReference type="InterPro" id="IPR002957">
    <property type="entry name" value="Keratin_I"/>
</dbReference>